<evidence type="ECO:0000313" key="1">
    <source>
        <dbReference type="EMBL" id="CAG8832989.1"/>
    </source>
</evidence>
<feature type="non-terminal residue" evidence="1">
    <location>
        <position position="1"/>
    </location>
</feature>
<name>A0ACA9S9X5_9GLOM</name>
<organism evidence="1 2">
    <name type="scientific">Racocetra persica</name>
    <dbReference type="NCBI Taxonomy" id="160502"/>
    <lineage>
        <taxon>Eukaryota</taxon>
        <taxon>Fungi</taxon>
        <taxon>Fungi incertae sedis</taxon>
        <taxon>Mucoromycota</taxon>
        <taxon>Glomeromycotina</taxon>
        <taxon>Glomeromycetes</taxon>
        <taxon>Diversisporales</taxon>
        <taxon>Gigasporaceae</taxon>
        <taxon>Racocetra</taxon>
    </lineage>
</organism>
<protein>
    <submittedName>
        <fullName evidence="1">17460_t:CDS:1</fullName>
    </submittedName>
</protein>
<evidence type="ECO:0000313" key="2">
    <source>
        <dbReference type="Proteomes" id="UP000789920"/>
    </source>
</evidence>
<dbReference type="Proteomes" id="UP000789920">
    <property type="component" value="Unassembled WGS sequence"/>
</dbReference>
<sequence length="226" mass="24848">TNEETSDVVVAPSTSKLLEDVTSQDIPLDLGDPTIMSDEDILLLVINGRFSQYNLEKILKNNERAVKIRRALISRSSITKTLENSALPMEGYDYSKVMGVCCENVIGYIPIPVGVAGPLKIDGELLHIPMATTEGCLLASTSRGCKAINGGGGAKTVVTQDLMTRGPCVEFPNIKQVEKAKHWLENDGNDIVKRAFDSTSRFARLKKLKIDDNMKKKICFVQKSNF</sequence>
<comment type="caution">
    <text evidence="1">The sequence shown here is derived from an EMBL/GenBank/DDBJ whole genome shotgun (WGS) entry which is preliminary data.</text>
</comment>
<gene>
    <name evidence="1" type="ORF">RPERSI_LOCUS28664</name>
</gene>
<feature type="non-terminal residue" evidence="1">
    <location>
        <position position="226"/>
    </location>
</feature>
<keyword evidence="2" id="KW-1185">Reference proteome</keyword>
<accession>A0ACA9S9X5</accession>
<dbReference type="EMBL" id="CAJVQC010105265">
    <property type="protein sequence ID" value="CAG8832989.1"/>
    <property type="molecule type" value="Genomic_DNA"/>
</dbReference>
<proteinExistence type="predicted"/>
<reference evidence="1" key="1">
    <citation type="submission" date="2021-06" db="EMBL/GenBank/DDBJ databases">
        <authorList>
            <person name="Kallberg Y."/>
            <person name="Tangrot J."/>
            <person name="Rosling A."/>
        </authorList>
    </citation>
    <scope>NUCLEOTIDE SEQUENCE</scope>
    <source>
        <strain evidence="1">MA461A</strain>
    </source>
</reference>